<dbReference type="NCBIfam" id="TIGR03421">
    <property type="entry name" value="FeS_CyaY"/>
    <property type="match status" value="1"/>
</dbReference>
<comment type="function">
    <text evidence="4">Involved in iron-sulfur (Fe-S) cluster assembly. May act as a regulator of Fe-S biogenesis.</text>
</comment>
<protein>
    <recommendedName>
        <fullName evidence="4">Iron-sulfur cluster assembly protein CyaY</fullName>
    </recommendedName>
</protein>
<accession>A0ABT3TB81</accession>
<dbReference type="RefSeq" id="WP_279243526.1">
    <property type="nucleotide sequence ID" value="NZ_SHNN01000001.1"/>
</dbReference>
<keyword evidence="2 4" id="KW-0479">Metal-binding</keyword>
<evidence type="ECO:0000256" key="4">
    <source>
        <dbReference type="HAMAP-Rule" id="MF_00142"/>
    </source>
</evidence>
<dbReference type="InterPro" id="IPR036524">
    <property type="entry name" value="Frataxin/CyaY_sf"/>
</dbReference>
<dbReference type="InterPro" id="IPR047584">
    <property type="entry name" value="CyaY"/>
</dbReference>
<dbReference type="PANTHER" id="PTHR16821:SF2">
    <property type="entry name" value="FRATAXIN, MITOCHONDRIAL"/>
    <property type="match status" value="1"/>
</dbReference>
<gene>
    <name evidence="4 5" type="primary">cyaY</name>
    <name evidence="5" type="ORF">EYC98_01475</name>
</gene>
<name>A0ABT3TB81_9GAMM</name>
<evidence type="ECO:0000256" key="3">
    <source>
        <dbReference type="ARBA" id="ARBA00023004"/>
    </source>
</evidence>
<dbReference type="InterPro" id="IPR002908">
    <property type="entry name" value="Frataxin/CyaY"/>
</dbReference>
<organism evidence="5 6">
    <name type="scientific">Candidatus Litorirhabdus singularis</name>
    <dbReference type="NCBI Taxonomy" id="2518993"/>
    <lineage>
        <taxon>Bacteria</taxon>
        <taxon>Pseudomonadati</taxon>
        <taxon>Pseudomonadota</taxon>
        <taxon>Gammaproteobacteria</taxon>
        <taxon>Cellvibrionales</taxon>
        <taxon>Halieaceae</taxon>
        <taxon>Candidatus Litorirhabdus</taxon>
    </lineage>
</organism>
<dbReference type="SMART" id="SM01219">
    <property type="entry name" value="Frataxin_Cyay"/>
    <property type="match status" value="1"/>
</dbReference>
<keyword evidence="3 4" id="KW-0408">Iron</keyword>
<dbReference type="Pfam" id="PF01491">
    <property type="entry name" value="Frataxin_Cyay"/>
    <property type="match status" value="1"/>
</dbReference>
<evidence type="ECO:0000313" key="5">
    <source>
        <dbReference type="EMBL" id="MCX2979526.1"/>
    </source>
</evidence>
<keyword evidence="6" id="KW-1185">Reference proteome</keyword>
<proteinExistence type="inferred from homology"/>
<comment type="caution">
    <text evidence="5">The sequence shown here is derived from an EMBL/GenBank/DDBJ whole genome shotgun (WGS) entry which is preliminary data.</text>
</comment>
<dbReference type="SUPFAM" id="SSF55387">
    <property type="entry name" value="Frataxin/Nqo15-like"/>
    <property type="match status" value="1"/>
</dbReference>
<dbReference type="HAMAP" id="MF_00142">
    <property type="entry name" value="CyaY"/>
    <property type="match status" value="1"/>
</dbReference>
<dbReference type="Proteomes" id="UP001143362">
    <property type="component" value="Unassembled WGS sequence"/>
</dbReference>
<reference evidence="5" key="1">
    <citation type="submission" date="2019-02" db="EMBL/GenBank/DDBJ databases">
        <authorList>
            <person name="Li S.-H."/>
        </authorList>
    </citation>
    <scope>NUCLEOTIDE SEQUENCE</scope>
    <source>
        <strain evidence="5">IMCC14734</strain>
    </source>
</reference>
<sequence>MQESEFNSRVESTLETLELALDVMADELDYETSGGVLTVTFENDTSMVFSRQLGNHQLWVAARSGGYHFSYDEAAGDWRCTRSGDLFSEFVTTQMREQAGVEFSF</sequence>
<dbReference type="PROSITE" id="PS50810">
    <property type="entry name" value="FRATAXIN_2"/>
    <property type="match status" value="1"/>
</dbReference>
<evidence type="ECO:0000313" key="6">
    <source>
        <dbReference type="Proteomes" id="UP001143362"/>
    </source>
</evidence>
<dbReference type="EMBL" id="SHNN01000001">
    <property type="protein sequence ID" value="MCX2979526.1"/>
    <property type="molecule type" value="Genomic_DNA"/>
</dbReference>
<evidence type="ECO:0000256" key="1">
    <source>
        <dbReference type="ARBA" id="ARBA00008183"/>
    </source>
</evidence>
<comment type="similarity">
    <text evidence="1 4">Belongs to the frataxin family.</text>
</comment>
<dbReference type="Gene3D" id="3.30.920.10">
    <property type="entry name" value="Frataxin/CyaY"/>
    <property type="match status" value="1"/>
</dbReference>
<dbReference type="PANTHER" id="PTHR16821">
    <property type="entry name" value="FRATAXIN"/>
    <property type="match status" value="1"/>
</dbReference>
<evidence type="ECO:0000256" key="2">
    <source>
        <dbReference type="ARBA" id="ARBA00022723"/>
    </source>
</evidence>